<dbReference type="InterPro" id="IPR016187">
    <property type="entry name" value="CTDL_fold"/>
</dbReference>
<gene>
    <name evidence="2" type="ORF">C0Q70_10474</name>
</gene>
<dbReference type="InterPro" id="IPR050111">
    <property type="entry name" value="C-type_lectin/snaclec_domain"/>
</dbReference>
<dbReference type="SUPFAM" id="SSF56436">
    <property type="entry name" value="C-type lectin-like"/>
    <property type="match status" value="1"/>
</dbReference>
<dbReference type="PROSITE" id="PS50041">
    <property type="entry name" value="C_TYPE_LECTIN_2"/>
    <property type="match status" value="1"/>
</dbReference>
<reference evidence="2 3" key="1">
    <citation type="submission" date="2018-04" db="EMBL/GenBank/DDBJ databases">
        <title>The genome of golden apple snail Pomacea canaliculata provides insight into stress tolerance and invasive adaptation.</title>
        <authorList>
            <person name="Liu C."/>
            <person name="Liu B."/>
            <person name="Ren Y."/>
            <person name="Zhang Y."/>
            <person name="Wang H."/>
            <person name="Li S."/>
            <person name="Jiang F."/>
            <person name="Yin L."/>
            <person name="Zhang G."/>
            <person name="Qian W."/>
            <person name="Fan W."/>
        </authorList>
    </citation>
    <scope>NUCLEOTIDE SEQUENCE [LARGE SCALE GENOMIC DNA]</scope>
    <source>
        <strain evidence="2">SZHN2017</strain>
        <tissue evidence="2">Muscle</tissue>
    </source>
</reference>
<dbReference type="InterPro" id="IPR016186">
    <property type="entry name" value="C-type_lectin-like/link_sf"/>
</dbReference>
<comment type="caution">
    <text evidence="2">The sequence shown here is derived from an EMBL/GenBank/DDBJ whole genome shotgun (WGS) entry which is preliminary data.</text>
</comment>
<organism evidence="2 3">
    <name type="scientific">Pomacea canaliculata</name>
    <name type="common">Golden apple snail</name>
    <dbReference type="NCBI Taxonomy" id="400727"/>
    <lineage>
        <taxon>Eukaryota</taxon>
        <taxon>Metazoa</taxon>
        <taxon>Spiralia</taxon>
        <taxon>Lophotrochozoa</taxon>
        <taxon>Mollusca</taxon>
        <taxon>Gastropoda</taxon>
        <taxon>Caenogastropoda</taxon>
        <taxon>Architaenioglossa</taxon>
        <taxon>Ampullarioidea</taxon>
        <taxon>Ampullariidae</taxon>
        <taxon>Pomacea</taxon>
    </lineage>
</organism>
<dbReference type="EMBL" id="PZQS01000006">
    <property type="protein sequence ID" value="PVD27899.1"/>
    <property type="molecule type" value="Genomic_DNA"/>
</dbReference>
<dbReference type="SMART" id="SM00034">
    <property type="entry name" value="CLECT"/>
    <property type="match status" value="1"/>
</dbReference>
<keyword evidence="3" id="KW-1185">Reference proteome</keyword>
<dbReference type="Pfam" id="PF00059">
    <property type="entry name" value="Lectin_C"/>
    <property type="match status" value="1"/>
</dbReference>
<dbReference type="Proteomes" id="UP000245119">
    <property type="component" value="Linkage Group LG6"/>
</dbReference>
<evidence type="ECO:0000313" key="3">
    <source>
        <dbReference type="Proteomes" id="UP000245119"/>
    </source>
</evidence>
<name>A0A2T7P3B0_POMCA</name>
<dbReference type="Gene3D" id="3.10.100.10">
    <property type="entry name" value="Mannose-Binding Protein A, subunit A"/>
    <property type="match status" value="1"/>
</dbReference>
<protein>
    <recommendedName>
        <fullName evidence="1">C-type lectin domain-containing protein</fullName>
    </recommendedName>
</protein>
<dbReference type="PANTHER" id="PTHR22803">
    <property type="entry name" value="MANNOSE, PHOSPHOLIPASE, LECTIN RECEPTOR RELATED"/>
    <property type="match status" value="1"/>
</dbReference>
<evidence type="ECO:0000259" key="1">
    <source>
        <dbReference type="PROSITE" id="PS50041"/>
    </source>
</evidence>
<accession>A0A2T7P3B0</accession>
<feature type="domain" description="C-type lectin" evidence="1">
    <location>
        <begin position="35"/>
        <end position="142"/>
    </location>
</feature>
<dbReference type="InterPro" id="IPR001304">
    <property type="entry name" value="C-type_lectin-like"/>
</dbReference>
<dbReference type="AlphaFoldDB" id="A0A2T7P3B0"/>
<evidence type="ECO:0000313" key="2">
    <source>
        <dbReference type="EMBL" id="PVD27899.1"/>
    </source>
</evidence>
<sequence>MRSACRCQLALTVIYIVVLTVALVYSKCPTFWEALDDKCYLYINRQVSWFSAYQTCRHRNGALASITSKQENDFVRNLLELNQVEWAWLGIHDIAKTGVWLLVSTSLPVVYTNWAPGEPYDNTGENYCGLLSRAGIWEAYTCRTLNFTFVCERQVSISPVICDRTVLITKCPDKHRTRQEGLDEKS</sequence>
<dbReference type="CDD" id="cd00037">
    <property type="entry name" value="CLECT"/>
    <property type="match status" value="1"/>
</dbReference>
<proteinExistence type="predicted"/>
<dbReference type="OrthoDB" id="6161516at2759"/>